<evidence type="ECO:0000313" key="3">
    <source>
        <dbReference type="EMBL" id="KAK8513714.1"/>
    </source>
</evidence>
<dbReference type="Gene3D" id="1.20.140.40">
    <property type="entry name" value="Invertase/pectin methylesterase inhibitor family protein"/>
    <property type="match status" value="1"/>
</dbReference>
<feature type="transmembrane region" description="Helical" evidence="1">
    <location>
        <begin position="20"/>
        <end position="42"/>
    </location>
</feature>
<dbReference type="PANTHER" id="PTHR36369">
    <property type="entry name" value="TRANSMEMBRANE PROTEIN"/>
    <property type="match status" value="1"/>
</dbReference>
<feature type="domain" description="Pectinesterase inhibitor" evidence="2">
    <location>
        <begin position="193"/>
        <end position="344"/>
    </location>
</feature>
<dbReference type="EMBL" id="JBBPBM010000069">
    <property type="protein sequence ID" value="KAK8513714.1"/>
    <property type="molecule type" value="Genomic_DNA"/>
</dbReference>
<keyword evidence="1" id="KW-1133">Transmembrane helix</keyword>
<reference evidence="3 4" key="1">
    <citation type="journal article" date="2024" name="G3 (Bethesda)">
        <title>Genome assembly of Hibiscus sabdariffa L. provides insights into metabolisms of medicinal natural products.</title>
        <authorList>
            <person name="Kim T."/>
        </authorList>
    </citation>
    <scope>NUCLEOTIDE SEQUENCE [LARGE SCALE GENOMIC DNA]</scope>
    <source>
        <strain evidence="3">TK-2024</strain>
        <tissue evidence="3">Old leaves</tissue>
    </source>
</reference>
<evidence type="ECO:0000256" key="1">
    <source>
        <dbReference type="SAM" id="Phobius"/>
    </source>
</evidence>
<proteinExistence type="predicted"/>
<dbReference type="Pfam" id="PF04043">
    <property type="entry name" value="PMEI"/>
    <property type="match status" value="1"/>
</dbReference>
<keyword evidence="1" id="KW-0812">Transmembrane</keyword>
<dbReference type="Proteomes" id="UP001472677">
    <property type="component" value="Unassembled WGS sequence"/>
</dbReference>
<dbReference type="CDD" id="cd15798">
    <property type="entry name" value="PMEI-like_3"/>
    <property type="match status" value="1"/>
</dbReference>
<gene>
    <name evidence="3" type="ORF">V6N12_052885</name>
</gene>
<sequence length="353" mass="38851">MNQLLDSRLQVLAFDYVSFGIFTIVNNLWTWVAVITAAVSFWRIRAAGVATSSCSVQSHEQGPSKSVIYRSIPEVEEKPTVSVSAPASVCNDGVTKNGKSKLTVYYDDDIFAGESNVNDETTETEWSNGEGYCMGRSCGGDWWESWESVLRLRKGETEGWYRYQDLTAINGNVVRLWDASCRKGSSVASKPGGSHDLVRSSCVHASYPSLCFRTLSSYSGPANTPRDLAQAAVKVSLSRARKVSTYLATRVTGKSKRERAALSDCVEQMSDTMDELSQTLRELKHLRGGTFGFQMSNAQTWVSAALTNEDTCLDGFEGVDGKVKSEVKRKITNVAKVTSNALYMINRLNESRG</sequence>
<organism evidence="3 4">
    <name type="scientific">Hibiscus sabdariffa</name>
    <name type="common">roselle</name>
    <dbReference type="NCBI Taxonomy" id="183260"/>
    <lineage>
        <taxon>Eukaryota</taxon>
        <taxon>Viridiplantae</taxon>
        <taxon>Streptophyta</taxon>
        <taxon>Embryophyta</taxon>
        <taxon>Tracheophyta</taxon>
        <taxon>Spermatophyta</taxon>
        <taxon>Magnoliopsida</taxon>
        <taxon>eudicotyledons</taxon>
        <taxon>Gunneridae</taxon>
        <taxon>Pentapetalae</taxon>
        <taxon>rosids</taxon>
        <taxon>malvids</taxon>
        <taxon>Malvales</taxon>
        <taxon>Malvaceae</taxon>
        <taxon>Malvoideae</taxon>
        <taxon>Hibiscus</taxon>
    </lineage>
</organism>
<dbReference type="SMART" id="SM00856">
    <property type="entry name" value="PMEI"/>
    <property type="match status" value="1"/>
</dbReference>
<name>A0ABR2C3K1_9ROSI</name>
<dbReference type="SUPFAM" id="SSF101148">
    <property type="entry name" value="Plant invertase/pectin methylesterase inhibitor"/>
    <property type="match status" value="1"/>
</dbReference>
<dbReference type="NCBIfam" id="TIGR01614">
    <property type="entry name" value="PME_inhib"/>
    <property type="match status" value="1"/>
</dbReference>
<protein>
    <recommendedName>
        <fullName evidence="2">Pectinesterase inhibitor domain-containing protein</fullName>
    </recommendedName>
</protein>
<dbReference type="InterPro" id="IPR035513">
    <property type="entry name" value="Invertase/methylesterase_inhib"/>
</dbReference>
<dbReference type="PANTHER" id="PTHR36369:SF1">
    <property type="entry name" value="TRANSMEMBRANE PROTEIN"/>
    <property type="match status" value="1"/>
</dbReference>
<comment type="caution">
    <text evidence="3">The sequence shown here is derived from an EMBL/GenBank/DDBJ whole genome shotgun (WGS) entry which is preliminary data.</text>
</comment>
<dbReference type="InterPro" id="IPR006501">
    <property type="entry name" value="Pectinesterase_inhib_dom"/>
</dbReference>
<evidence type="ECO:0000313" key="4">
    <source>
        <dbReference type="Proteomes" id="UP001472677"/>
    </source>
</evidence>
<keyword evidence="4" id="KW-1185">Reference proteome</keyword>
<keyword evidence="1" id="KW-0472">Membrane</keyword>
<evidence type="ECO:0000259" key="2">
    <source>
        <dbReference type="SMART" id="SM00856"/>
    </source>
</evidence>
<accession>A0ABR2C3K1</accession>